<dbReference type="Proteomes" id="UP000509510">
    <property type="component" value="Chromosome I"/>
</dbReference>
<dbReference type="PANTHER" id="PTHR28015:SF1">
    <property type="entry name" value="ATP SYNTHASE ASSEMBLY FACTOR FMC1, MITOCHONDRIAL"/>
    <property type="match status" value="1"/>
</dbReference>
<dbReference type="KEGG" id="trg:TRUGW13939_00507"/>
<dbReference type="GO" id="GO:0005759">
    <property type="term" value="C:mitochondrial matrix"/>
    <property type="evidence" value="ECO:0007669"/>
    <property type="project" value="TreeGrafter"/>
</dbReference>
<dbReference type="GeneID" id="55988020"/>
<gene>
    <name evidence="2" type="ORF">TRUGW13939_00507</name>
</gene>
<feature type="compositionally biased region" description="Low complexity" evidence="1">
    <location>
        <begin position="22"/>
        <end position="31"/>
    </location>
</feature>
<sequence length="118" mass="13803">MADLSLKSRHLYRALLRELPRRPLSSPSPLKLRFRERFQSPPKEISSSPSQRQQELEKADQFVRYARAQRMYATLVERYNPGMDMDQEERVRLSARRVGMNLPIDVESNNNNEGGEGR</sequence>
<protein>
    <submittedName>
        <fullName evidence="2">Uncharacterized protein</fullName>
    </submittedName>
</protein>
<feature type="region of interest" description="Disordered" evidence="1">
    <location>
        <begin position="20"/>
        <end position="59"/>
    </location>
</feature>
<accession>A0A7H8QHH1</accession>
<proteinExistence type="predicted"/>
<organism evidence="2 3">
    <name type="scientific">Talaromyces rugulosus</name>
    <name type="common">Penicillium rugulosum</name>
    <dbReference type="NCBI Taxonomy" id="121627"/>
    <lineage>
        <taxon>Eukaryota</taxon>
        <taxon>Fungi</taxon>
        <taxon>Dikarya</taxon>
        <taxon>Ascomycota</taxon>
        <taxon>Pezizomycotina</taxon>
        <taxon>Eurotiomycetes</taxon>
        <taxon>Eurotiomycetidae</taxon>
        <taxon>Eurotiales</taxon>
        <taxon>Trichocomaceae</taxon>
        <taxon>Talaromyces</taxon>
        <taxon>Talaromyces sect. Islandici</taxon>
    </lineage>
</organism>
<dbReference type="EMBL" id="CP055898">
    <property type="protein sequence ID" value="QKX53428.1"/>
    <property type="molecule type" value="Genomic_DNA"/>
</dbReference>
<evidence type="ECO:0000313" key="3">
    <source>
        <dbReference type="Proteomes" id="UP000509510"/>
    </source>
</evidence>
<dbReference type="InterPro" id="IPR039196">
    <property type="entry name" value="Fmc1"/>
</dbReference>
<dbReference type="AlphaFoldDB" id="A0A7H8QHH1"/>
<evidence type="ECO:0000256" key="1">
    <source>
        <dbReference type="SAM" id="MobiDB-lite"/>
    </source>
</evidence>
<keyword evidence="3" id="KW-1185">Reference proteome</keyword>
<name>A0A7H8QHH1_TALRU</name>
<dbReference type="OrthoDB" id="15893at2759"/>
<dbReference type="Pfam" id="PF13233">
    <property type="entry name" value="Complex1_LYR_2"/>
    <property type="match status" value="1"/>
</dbReference>
<evidence type="ECO:0000313" key="2">
    <source>
        <dbReference type="EMBL" id="QKX53428.1"/>
    </source>
</evidence>
<reference evidence="3" key="1">
    <citation type="submission" date="2020-06" db="EMBL/GenBank/DDBJ databases">
        <title>A chromosome-scale genome assembly of Talaromyces rugulosus W13939.</title>
        <authorList>
            <person name="Wang B."/>
            <person name="Guo L."/>
            <person name="Ye K."/>
            <person name="Wang L."/>
        </authorList>
    </citation>
    <scope>NUCLEOTIDE SEQUENCE [LARGE SCALE GENOMIC DNA]</scope>
    <source>
        <strain evidence="3">W13939</strain>
    </source>
</reference>
<dbReference type="PANTHER" id="PTHR28015">
    <property type="entry name" value="ATP SYNTHASE ASSEMBLY FACTOR FMC1, MITOCHONDRIAL"/>
    <property type="match status" value="1"/>
</dbReference>
<dbReference type="GO" id="GO:0033615">
    <property type="term" value="P:mitochondrial proton-transporting ATP synthase complex assembly"/>
    <property type="evidence" value="ECO:0007669"/>
    <property type="project" value="InterPro"/>
</dbReference>
<dbReference type="RefSeq" id="XP_035339607.1">
    <property type="nucleotide sequence ID" value="XM_035483714.1"/>
</dbReference>